<dbReference type="PANTHER" id="PTHR47185">
    <property type="entry name" value="PX DOMAIN-CONTAINING PROTEIN YPR097W"/>
    <property type="match status" value="1"/>
</dbReference>
<dbReference type="Pfam" id="PF12825">
    <property type="entry name" value="DUF3818"/>
    <property type="match status" value="1"/>
</dbReference>
<sequence length="999" mass="114383">MSFQLSPTEEHYLKRELLKQELSREIQCLNDAHALRKFGYPFSPEDPRSIHSDKKLIQRLKSTKSNTADAHADIGNSQDTDYPLLNHFLQNFVMKMPLLSQNLIEKEDFWQQKVQVFFEHFMQLQFSSSFDREELTKRRKLSMKLSKIVLLMYNSGIGCAQEPQYFELDKFKFKDGKEQNYKSDKLDKFVMPTKESLKYLLTEEPYFINGWDFNVMAVATYEALHPKPESDAKVKLPSSSTSSSASNWMKSAFAFAPSSLSSPSKLFSKMTLSDQSTGNHGYHFIARVRQENSNDNWYIAKTYSDFKRLVSNLNKEFPGKELPKLPHSSKVGVSTTTAAGEASNDAIPSTPKERIISRFDVESAATNDASSAVDSIENTQDNDEFDEFEDASDKVTRHLPREKLRTSLRQFLRSLTEDSEVAKSVSMLKFVSTAKIEFDSLPTSVIQDMKGREAVDIENLENQVAFQKMAFEQTVDLQEAMKEFKTSILRDDQYLINLFREIKEKDSIEELSPTLKIFMGWCRINLSATIYTTFLGKDGGYELFTQVKRLHKLLPYTMMIQILKITNPMAIMKGMMDLFMARPFGGNSLLQSMFSSVLSDDLKSQFKLAREIEDAIATESKFGVEIARVLSTAIFENEDGKFVDMEDVHEEATGMSMPLSLVLVMKCCEIGHISQDALGELIESYAQWKNRKDSKEQELSKVDSATSITDVPGLYFSHVKGLLQIYIRERDKRLMKQVWQDPELSQLLKSMITLFYEPLVRIFRVSRMDVAFRNFEKFMTDLVALLDNVINGQASSSTSFNVVDAISKIVEKHENSLFQFIHDICSHDTENTFEGMINYLTSIVKFLQESKYGECDRIDLVHLVNQCSQNGLDASRLKKQLQDLVSSKEAARQLYQTIVESKTSKSSKKKLNVKEAMDEKWQQSNDAAMPHAAAEIGLQDGDLVDLDLDVGDFEFLEDENEEALHREYQEVLQKDLDVSEISKMTDLIFKDKLREVLKL</sequence>
<dbReference type="InterPro" id="IPR024554">
    <property type="entry name" value="LEC1-like_C"/>
</dbReference>
<evidence type="ECO:0000313" key="3">
    <source>
        <dbReference type="EMBL" id="SCV04455.1"/>
    </source>
</evidence>
<name>A0A1G4KIY1_9SACH</name>
<evidence type="ECO:0000259" key="2">
    <source>
        <dbReference type="PROSITE" id="PS50195"/>
    </source>
</evidence>
<dbReference type="InterPro" id="IPR024555">
    <property type="entry name" value="PX-associated"/>
</dbReference>
<proteinExistence type="predicted"/>
<dbReference type="Pfam" id="PF00787">
    <property type="entry name" value="PX"/>
    <property type="match status" value="1"/>
</dbReference>
<dbReference type="PANTHER" id="PTHR47185:SF1">
    <property type="entry name" value="PX DOMAIN-CONTAINING PROTEIN YPR097W"/>
    <property type="match status" value="1"/>
</dbReference>
<dbReference type="Gene3D" id="3.30.1520.10">
    <property type="entry name" value="Phox-like domain"/>
    <property type="match status" value="1"/>
</dbReference>
<dbReference type="GO" id="GO:0035091">
    <property type="term" value="F:phosphatidylinositol binding"/>
    <property type="evidence" value="ECO:0007669"/>
    <property type="project" value="InterPro"/>
</dbReference>
<dbReference type="InterPro" id="IPR047168">
    <property type="entry name" value="LEC1-like"/>
</dbReference>
<accession>A0A1G4KIY1</accession>
<feature type="domain" description="PX" evidence="2">
    <location>
        <begin position="262"/>
        <end position="438"/>
    </location>
</feature>
<keyword evidence="1" id="KW-0175">Coiled coil</keyword>
<dbReference type="OrthoDB" id="2117459at2759"/>
<keyword evidence="4" id="KW-1185">Reference proteome</keyword>
<feature type="coiled-coil region" evidence="1">
    <location>
        <begin position="678"/>
        <end position="705"/>
    </location>
</feature>
<organism evidence="3 4">
    <name type="scientific">Lachancea nothofagi CBS 11611</name>
    <dbReference type="NCBI Taxonomy" id="1266666"/>
    <lineage>
        <taxon>Eukaryota</taxon>
        <taxon>Fungi</taxon>
        <taxon>Dikarya</taxon>
        <taxon>Ascomycota</taxon>
        <taxon>Saccharomycotina</taxon>
        <taxon>Saccharomycetes</taxon>
        <taxon>Saccharomycetales</taxon>
        <taxon>Saccharomycetaceae</taxon>
        <taxon>Lachancea</taxon>
    </lineage>
</organism>
<dbReference type="SMART" id="SM00312">
    <property type="entry name" value="PX"/>
    <property type="match status" value="1"/>
</dbReference>
<dbReference type="SUPFAM" id="SSF64268">
    <property type="entry name" value="PX domain"/>
    <property type="match status" value="1"/>
</dbReference>
<dbReference type="Proteomes" id="UP000189911">
    <property type="component" value="Chromosome G"/>
</dbReference>
<dbReference type="InterPro" id="IPR001683">
    <property type="entry name" value="PX_dom"/>
</dbReference>
<evidence type="ECO:0000256" key="1">
    <source>
        <dbReference type="SAM" id="Coils"/>
    </source>
</evidence>
<dbReference type="InterPro" id="IPR036871">
    <property type="entry name" value="PX_dom_sf"/>
</dbReference>
<dbReference type="CDD" id="cd06869">
    <property type="entry name" value="PX_UP2_fungi"/>
    <property type="match status" value="1"/>
</dbReference>
<evidence type="ECO:0000313" key="4">
    <source>
        <dbReference type="Proteomes" id="UP000189911"/>
    </source>
</evidence>
<gene>
    <name evidence="3" type="ORF">LANO_0G10308G</name>
</gene>
<dbReference type="Pfam" id="PF12828">
    <property type="entry name" value="PXB"/>
    <property type="match status" value="1"/>
</dbReference>
<reference evidence="4" key="1">
    <citation type="submission" date="2016-03" db="EMBL/GenBank/DDBJ databases">
        <authorList>
            <person name="Devillers Hugo."/>
        </authorList>
    </citation>
    <scope>NUCLEOTIDE SEQUENCE [LARGE SCALE GENOMIC DNA]</scope>
</reference>
<dbReference type="AlphaFoldDB" id="A0A1G4KIY1"/>
<dbReference type="EMBL" id="LT598453">
    <property type="protein sequence ID" value="SCV04455.1"/>
    <property type="molecule type" value="Genomic_DNA"/>
</dbReference>
<dbReference type="PROSITE" id="PS50195">
    <property type="entry name" value="PX"/>
    <property type="match status" value="1"/>
</dbReference>
<protein>
    <submittedName>
        <fullName evidence="3">LANO_0G10308g1_1</fullName>
    </submittedName>
</protein>